<sequence length="28" mass="3378">MLHILMKSQWSLLLQTVRLQNLHHPLNL</sequence>
<dbReference type="EMBL" id="GBXM01099520">
    <property type="protein sequence ID" value="JAH09057.1"/>
    <property type="molecule type" value="Transcribed_RNA"/>
</dbReference>
<dbReference type="AlphaFoldDB" id="A0A0E9PCZ9"/>
<proteinExistence type="predicted"/>
<dbReference type="EMBL" id="GBXM01106193">
    <property type="protein sequence ID" value="JAH02384.1"/>
    <property type="molecule type" value="Transcribed_RNA"/>
</dbReference>
<dbReference type="EMBL" id="GBXM01107160">
    <property type="protein sequence ID" value="JAH01417.1"/>
    <property type="molecule type" value="Transcribed_RNA"/>
</dbReference>
<dbReference type="EMBL" id="GBXM01100247">
    <property type="protein sequence ID" value="JAH08330.1"/>
    <property type="molecule type" value="Transcribed_RNA"/>
</dbReference>
<organism evidence="1">
    <name type="scientific">Anguilla anguilla</name>
    <name type="common">European freshwater eel</name>
    <name type="synonym">Muraena anguilla</name>
    <dbReference type="NCBI Taxonomy" id="7936"/>
    <lineage>
        <taxon>Eukaryota</taxon>
        <taxon>Metazoa</taxon>
        <taxon>Chordata</taxon>
        <taxon>Craniata</taxon>
        <taxon>Vertebrata</taxon>
        <taxon>Euteleostomi</taxon>
        <taxon>Actinopterygii</taxon>
        <taxon>Neopterygii</taxon>
        <taxon>Teleostei</taxon>
        <taxon>Anguilliformes</taxon>
        <taxon>Anguillidae</taxon>
        <taxon>Anguilla</taxon>
    </lineage>
</organism>
<protein>
    <submittedName>
        <fullName evidence="1">Uncharacterized protein</fullName>
    </submittedName>
</protein>
<evidence type="ECO:0000313" key="1">
    <source>
        <dbReference type="EMBL" id="JAH02384.1"/>
    </source>
</evidence>
<reference evidence="1" key="2">
    <citation type="journal article" date="2015" name="Fish Shellfish Immunol.">
        <title>Early steps in the European eel (Anguilla anguilla)-Vibrio vulnificus interaction in the gills: Role of the RtxA13 toxin.</title>
        <authorList>
            <person name="Callol A."/>
            <person name="Pajuelo D."/>
            <person name="Ebbesson L."/>
            <person name="Teles M."/>
            <person name="MacKenzie S."/>
            <person name="Amaro C."/>
        </authorList>
    </citation>
    <scope>NUCLEOTIDE SEQUENCE</scope>
</reference>
<reference evidence="1" key="1">
    <citation type="submission" date="2014-11" db="EMBL/GenBank/DDBJ databases">
        <authorList>
            <person name="Amaro Gonzalez C."/>
        </authorList>
    </citation>
    <scope>NUCLEOTIDE SEQUENCE</scope>
</reference>
<name>A0A0E9PCZ9_ANGAN</name>
<accession>A0A0E9PCZ9</accession>